<dbReference type="CDD" id="cd04873">
    <property type="entry name" value="ACT_UUR-ACR-like"/>
    <property type="match status" value="1"/>
</dbReference>
<dbReference type="InterPro" id="IPR011598">
    <property type="entry name" value="bHLH_dom"/>
</dbReference>
<evidence type="ECO:0000256" key="7">
    <source>
        <dbReference type="ARBA" id="ARBA00023242"/>
    </source>
</evidence>
<sequence>MLSRVNGVVWMEDGISAGGEDEDAAAWPRPNPGPADGGTESKDEVGLAGFKSLLDDDWYIGAATATTDPGPSNHEGFDGLPTHHDLKGVAFSSNTSPAEALLLPPVESSSSCSPSSVFHLDPSLPFFPPKSALSSLLNSVCSNPFDAGFDLGGDAPGFLPVSSSPVLASRAGAGGVLGFAGLGPSGQMGCPDLSGVSQFPGSARMLLPPENCSGSSSGAAFNPFESFENAPFLNRSKMLRPLEIFPPVGEQPTLFQKRAAAALRQNSLVTGEKGGSLAFWGSEGGGQGRSGVEEEYEKKRKGNEEDDIDDASIDASGLNYDTDDGAGENVKGDENAKSGGAGGGGGSNSNANSIVMGGGDQKGKKKGMPAKNLMAERRRRKKLNDRLYMLRSVVPKISKMDRASILGDAIDYLKELLQKINDLHNELESTPSGSSLPSAATATFHPLTPTLPTLPCRVKEELCPASLPSPNSQPARVEVRVREGRAVNIHMFCARRPGLLLSTMRALDGLGLDIQQAVISCFNGFALDVFRAEQCKDGPGVLPEEIKAVLLHSAGFPSTM</sequence>
<evidence type="ECO:0000256" key="5">
    <source>
        <dbReference type="ARBA" id="ARBA00023125"/>
    </source>
</evidence>
<evidence type="ECO:0000313" key="10">
    <source>
        <dbReference type="Proteomes" id="UP000504607"/>
    </source>
</evidence>
<evidence type="ECO:0000259" key="9">
    <source>
        <dbReference type="PROSITE" id="PS50888"/>
    </source>
</evidence>
<dbReference type="GO" id="GO:0005634">
    <property type="term" value="C:nucleus"/>
    <property type="evidence" value="ECO:0007669"/>
    <property type="project" value="UniProtKB-SubCell"/>
</dbReference>
<keyword evidence="6" id="KW-0804">Transcription</keyword>
<dbReference type="InterPro" id="IPR054502">
    <property type="entry name" value="bHLH-TF_ACT-like_plant"/>
</dbReference>
<keyword evidence="5" id="KW-0238">DNA-binding</keyword>
<dbReference type="PROSITE" id="PS50888">
    <property type="entry name" value="BHLH"/>
    <property type="match status" value="1"/>
</dbReference>
<dbReference type="Pfam" id="PF00010">
    <property type="entry name" value="HLH"/>
    <property type="match status" value="1"/>
</dbReference>
<keyword evidence="4" id="KW-0805">Transcription regulation</keyword>
<dbReference type="GO" id="GO:0043565">
    <property type="term" value="F:sequence-specific DNA binding"/>
    <property type="evidence" value="ECO:0007669"/>
    <property type="project" value="TreeGrafter"/>
</dbReference>
<dbReference type="GO" id="GO:0003700">
    <property type="term" value="F:DNA-binding transcription factor activity"/>
    <property type="evidence" value="ECO:0007669"/>
    <property type="project" value="TreeGrafter"/>
</dbReference>
<evidence type="ECO:0000313" key="11">
    <source>
        <dbReference type="RefSeq" id="XP_010929663.1"/>
    </source>
</evidence>
<dbReference type="SMART" id="SM00353">
    <property type="entry name" value="HLH"/>
    <property type="match status" value="1"/>
</dbReference>
<dbReference type="Proteomes" id="UP000504607">
    <property type="component" value="Chromosome 9"/>
</dbReference>
<proteinExistence type="inferred from homology"/>
<keyword evidence="3" id="KW-0217">Developmental protein</keyword>
<dbReference type="InterPro" id="IPR036638">
    <property type="entry name" value="HLH_DNA-bd_sf"/>
</dbReference>
<dbReference type="PANTHER" id="PTHR31945:SF129">
    <property type="entry name" value="TRANSCRIPTION FACTOR SCREAM2"/>
    <property type="match status" value="1"/>
</dbReference>
<feature type="region of interest" description="Disordered" evidence="8">
    <location>
        <begin position="279"/>
        <end position="371"/>
    </location>
</feature>
<dbReference type="OrthoDB" id="551431at2759"/>
<dbReference type="KEGG" id="egu:105051080"/>
<dbReference type="RefSeq" id="XP_010929663.1">
    <property type="nucleotide sequence ID" value="XM_010931361.3"/>
</dbReference>
<evidence type="ECO:0000256" key="4">
    <source>
        <dbReference type="ARBA" id="ARBA00023015"/>
    </source>
</evidence>
<evidence type="ECO:0000256" key="1">
    <source>
        <dbReference type="ARBA" id="ARBA00004123"/>
    </source>
</evidence>
<dbReference type="GeneID" id="105051080"/>
<evidence type="ECO:0000256" key="8">
    <source>
        <dbReference type="SAM" id="MobiDB-lite"/>
    </source>
</evidence>
<keyword evidence="10" id="KW-1185">Reference proteome</keyword>
<dbReference type="AlphaFoldDB" id="A0A6I9RN54"/>
<dbReference type="GO" id="GO:0046983">
    <property type="term" value="F:protein dimerization activity"/>
    <property type="evidence" value="ECO:0007669"/>
    <property type="project" value="InterPro"/>
</dbReference>
<dbReference type="SUPFAM" id="SSF47459">
    <property type="entry name" value="HLH, helix-loop-helix DNA-binding domain"/>
    <property type="match status" value="1"/>
</dbReference>
<reference evidence="11" key="1">
    <citation type="submission" date="2025-08" db="UniProtKB">
        <authorList>
            <consortium name="RefSeq"/>
        </authorList>
    </citation>
    <scope>IDENTIFICATION</scope>
</reference>
<dbReference type="PANTHER" id="PTHR31945">
    <property type="entry name" value="TRANSCRIPTION FACTOR SCREAM2-RELATED"/>
    <property type="match status" value="1"/>
</dbReference>
<dbReference type="FunCoup" id="A0A6I9RN54">
    <property type="interactions" value="2178"/>
</dbReference>
<accession>A0A6I9RN54</accession>
<evidence type="ECO:0000256" key="2">
    <source>
        <dbReference type="ARBA" id="ARBA00005510"/>
    </source>
</evidence>
<dbReference type="FunFam" id="4.10.280.10:FF:000066">
    <property type="entry name" value="BHLH transcription factor"/>
    <property type="match status" value="1"/>
</dbReference>
<comment type="subcellular location">
    <subcellularLocation>
        <location evidence="1">Nucleus</location>
    </subcellularLocation>
</comment>
<dbReference type="Gene3D" id="4.10.280.10">
    <property type="entry name" value="Helix-loop-helix DNA-binding domain"/>
    <property type="match status" value="1"/>
</dbReference>
<keyword evidence="7" id="KW-0539">Nucleus</keyword>
<name>A0A6I9RN54_ELAGV</name>
<dbReference type="Pfam" id="PF22754">
    <property type="entry name" value="bHLH-TF_ACT-like_plant"/>
    <property type="match status" value="1"/>
</dbReference>
<feature type="region of interest" description="Disordered" evidence="8">
    <location>
        <begin position="17"/>
        <end position="45"/>
    </location>
</feature>
<dbReference type="InParanoid" id="A0A6I9RN54"/>
<comment type="similarity">
    <text evidence="2">Belongs to the bHLH protein family.</text>
</comment>
<feature type="domain" description="BHLH" evidence="9">
    <location>
        <begin position="367"/>
        <end position="416"/>
    </location>
</feature>
<organism evidence="10 11">
    <name type="scientific">Elaeis guineensis var. tenera</name>
    <name type="common">Oil palm</name>
    <dbReference type="NCBI Taxonomy" id="51953"/>
    <lineage>
        <taxon>Eukaryota</taxon>
        <taxon>Viridiplantae</taxon>
        <taxon>Streptophyta</taxon>
        <taxon>Embryophyta</taxon>
        <taxon>Tracheophyta</taxon>
        <taxon>Spermatophyta</taxon>
        <taxon>Magnoliopsida</taxon>
        <taxon>Liliopsida</taxon>
        <taxon>Arecaceae</taxon>
        <taxon>Arecoideae</taxon>
        <taxon>Cocoseae</taxon>
        <taxon>Elaeidinae</taxon>
        <taxon>Elaeis</taxon>
    </lineage>
</organism>
<protein>
    <submittedName>
        <fullName evidence="11">Transcription factor ICE1</fullName>
    </submittedName>
</protein>
<gene>
    <name evidence="11" type="primary">LOC105051080</name>
</gene>
<evidence type="ECO:0000256" key="6">
    <source>
        <dbReference type="ARBA" id="ARBA00023163"/>
    </source>
</evidence>
<evidence type="ECO:0000256" key="3">
    <source>
        <dbReference type="ARBA" id="ARBA00022473"/>
    </source>
</evidence>
<dbReference type="InterPro" id="IPR051358">
    <property type="entry name" value="TF_AMS/ICE1/BHLH6-like"/>
</dbReference>
<dbReference type="CDD" id="cd11443">
    <property type="entry name" value="bHLH_AtAMS_like"/>
    <property type="match status" value="1"/>
</dbReference>